<comment type="caution">
    <text evidence="1">The sequence shown here is derived from an EMBL/GenBank/DDBJ whole genome shotgun (WGS) entry which is preliminary data.</text>
</comment>
<accession>M0HMC5</accession>
<dbReference type="RefSeq" id="WP_004972450.1">
    <property type="nucleotide sequence ID" value="NZ_AOLJ01000007.1"/>
</dbReference>
<name>M0HMC5_HALGM</name>
<dbReference type="EMBL" id="AOLJ01000007">
    <property type="protein sequence ID" value="ELZ84933.1"/>
    <property type="molecule type" value="Genomic_DNA"/>
</dbReference>
<evidence type="ECO:0000313" key="1">
    <source>
        <dbReference type="EMBL" id="ELZ84933.1"/>
    </source>
</evidence>
<dbReference type="AlphaFoldDB" id="M0HMC5"/>
<gene>
    <name evidence="1" type="ORF">C454_02855</name>
</gene>
<proteinExistence type="predicted"/>
<reference evidence="1 2" key="1">
    <citation type="journal article" date="2014" name="PLoS Genet.">
        <title>Phylogenetically driven sequencing of extremely halophilic archaea reveals strategies for static and dynamic osmo-response.</title>
        <authorList>
            <person name="Becker E.A."/>
            <person name="Seitzer P.M."/>
            <person name="Tritt A."/>
            <person name="Larsen D."/>
            <person name="Krusor M."/>
            <person name="Yao A.I."/>
            <person name="Wu D."/>
            <person name="Madern D."/>
            <person name="Eisen J.A."/>
            <person name="Darling A.E."/>
            <person name="Facciotti M.T."/>
        </authorList>
    </citation>
    <scope>NUCLEOTIDE SEQUENCE [LARGE SCALE GENOMIC DNA]</scope>
    <source>
        <strain evidence="2">ATCC 33959 / DSM 4427 / JCM 8863 / NBRC 102184 / NCIMB 2188 / Ma 2.38</strain>
    </source>
</reference>
<protein>
    <submittedName>
        <fullName evidence="1">Uncharacterized protein</fullName>
    </submittedName>
</protein>
<evidence type="ECO:0000313" key="2">
    <source>
        <dbReference type="Proteomes" id="UP000011571"/>
    </source>
</evidence>
<sequence length="497" mass="52949">MSGSSRLLSLLSVAMAVLLLTTPAAAADASSEIDFSADATPNPQYGVQLTKATHNASWDSPLRYENNDGELVLADAEVNDSVDNPYSFYPTHVDAADFGAFPVDKENVSALDASEWTVNESNTAGTVTLMSDSPASGVDGVRFSTTSQTNGDVAVFEFSNFSIDSDIQKKHLATAVDVAELDAGAVVELRAVDDDGDYYAAEINASRTSGSNLIANATGSGYVFQEQMGQMDLVTAGDGSVGTLESVQVVVRDGDADVTMSMLNLEKLSKYKLGTRLADTDDDDELETVDVYEKNASGTLAVNELSSLGSWASSADIKGLTFDANFTAERLNAEDVDVEFKETGNKYPGYFGTVTVQYRMALPDVYDLDYQFPTLTDEQSVTRDRVLSVELAEGVSESTAFEDIESWTDKTALYTSLNASVTLDDTVQPGQDTVIKYEYKVTEDQYDAMQPSALGGAGFSSDDGGWFSFLSGFTNWIAAGLATIAATVGIASKRSGA</sequence>
<keyword evidence="2" id="KW-1185">Reference proteome</keyword>
<organism evidence="1 2">
    <name type="scientific">Haloferax gibbonsii (strain ATCC 33959 / DSM 4427 / JCM 8863 / NBRC 102184 / NCIMB 2188 / Ma 2.38)</name>
    <dbReference type="NCBI Taxonomy" id="1227459"/>
    <lineage>
        <taxon>Archaea</taxon>
        <taxon>Methanobacteriati</taxon>
        <taxon>Methanobacteriota</taxon>
        <taxon>Stenosarchaea group</taxon>
        <taxon>Halobacteria</taxon>
        <taxon>Halobacteriales</taxon>
        <taxon>Haloferacaceae</taxon>
        <taxon>Haloferax</taxon>
    </lineage>
</organism>
<dbReference type="Proteomes" id="UP000011571">
    <property type="component" value="Unassembled WGS sequence"/>
</dbReference>
<dbReference type="PATRIC" id="fig|1227459.3.peg.525"/>